<dbReference type="AlphaFoldDB" id="A0A6J5E036"/>
<gene>
    <name evidence="2" type="ORF">LMG29660_03801</name>
</gene>
<feature type="region of interest" description="Disordered" evidence="1">
    <location>
        <begin position="23"/>
        <end position="54"/>
    </location>
</feature>
<organism evidence="2 3">
    <name type="scientific">Burkholderia puraquae</name>
    <dbReference type="NCBI Taxonomy" id="1904757"/>
    <lineage>
        <taxon>Bacteria</taxon>
        <taxon>Pseudomonadati</taxon>
        <taxon>Pseudomonadota</taxon>
        <taxon>Betaproteobacteria</taxon>
        <taxon>Burkholderiales</taxon>
        <taxon>Burkholderiaceae</taxon>
        <taxon>Burkholderia</taxon>
        <taxon>Burkholderia cepacia complex</taxon>
    </lineage>
</organism>
<reference evidence="2 3" key="1">
    <citation type="submission" date="2020-04" db="EMBL/GenBank/DDBJ databases">
        <authorList>
            <person name="De Canck E."/>
        </authorList>
    </citation>
    <scope>NUCLEOTIDE SEQUENCE [LARGE SCALE GENOMIC DNA]</scope>
    <source>
        <strain evidence="2 3">LMG 29660</strain>
    </source>
</reference>
<name>A0A6J5E036_9BURK</name>
<dbReference type="Proteomes" id="UP000494135">
    <property type="component" value="Unassembled WGS sequence"/>
</dbReference>
<dbReference type="EMBL" id="CADIKG010000008">
    <property type="protein sequence ID" value="CAB3759779.1"/>
    <property type="molecule type" value="Genomic_DNA"/>
</dbReference>
<evidence type="ECO:0000256" key="1">
    <source>
        <dbReference type="SAM" id="MobiDB-lite"/>
    </source>
</evidence>
<proteinExistence type="predicted"/>
<sequence length="54" mass="5815">MRGKWLRIPCDCPQNRMVAMIPISPPRNAAGGASHGPQPAQHTPAQPVSPVPEY</sequence>
<evidence type="ECO:0000313" key="3">
    <source>
        <dbReference type="Proteomes" id="UP000494135"/>
    </source>
</evidence>
<accession>A0A6J5E036</accession>
<evidence type="ECO:0000313" key="2">
    <source>
        <dbReference type="EMBL" id="CAB3759779.1"/>
    </source>
</evidence>
<protein>
    <submittedName>
        <fullName evidence="2">Uncharacterized protein</fullName>
    </submittedName>
</protein>